<dbReference type="EMBL" id="CP009288">
    <property type="protein sequence ID" value="AIQ12031.1"/>
    <property type="molecule type" value="Genomic_DNA"/>
</dbReference>
<dbReference type="InterPro" id="IPR011009">
    <property type="entry name" value="Kinase-like_dom_sf"/>
</dbReference>
<sequence length="321" mass="36895">MSKDERLFEFQTLASNTLESLVTTFNRKAIINSIAPLTRGMSTSNYVVQLEGNTKKYVLRIYPLNNDHSQLEIAAYNYARTMIRVPEIYFFDNSKQLIPNSYIIMEFIEGFTLGEFITENNGFPNSVVRSISGSLALLHQTEYTHMALLDENLRIKENFEPITSQYHTLFNGLAGIHIKPSTKEKFLHFINCNAELLKQVASKHVFSHGDFIFSNIIVTPSLQTCFIDYEYCFSAPVFYDIGKFFRTRTNVERYIGTETISAFFEGYNSKAKEPLPKEWYIYSKIADVATMLHLINKPNIPEGWGLAIDTEIEKTLDLLAY</sequence>
<dbReference type="PANTHER" id="PTHR21310">
    <property type="entry name" value="AMINOGLYCOSIDE PHOSPHOTRANSFERASE-RELATED-RELATED"/>
    <property type="match status" value="1"/>
</dbReference>
<feature type="domain" description="Aminoglycoside phosphotransferase" evidence="1">
    <location>
        <begin position="34"/>
        <end position="267"/>
    </location>
</feature>
<reference evidence="2 3" key="1">
    <citation type="submission" date="2014-08" db="EMBL/GenBank/DDBJ databases">
        <title>Comparative genomics of the Paenibacillus odorifer group.</title>
        <authorList>
            <person name="den Bakker H.C."/>
            <person name="Tsai Y.-C."/>
            <person name="Martin N."/>
            <person name="Korlach J."/>
            <person name="Wiedmann M."/>
        </authorList>
    </citation>
    <scope>NUCLEOTIDE SEQUENCE [LARGE SCALE GENOMIC DNA]</scope>
    <source>
        <strain evidence="2 3">DSM 1735</strain>
    </source>
</reference>
<dbReference type="Gene3D" id="3.90.1200.10">
    <property type="match status" value="1"/>
</dbReference>
<name>A0A089HJ94_PAEDU</name>
<gene>
    <name evidence="2" type="ORF">PDUR_08875</name>
</gene>
<dbReference type="PANTHER" id="PTHR21310:SF15">
    <property type="entry name" value="AMINOGLYCOSIDE PHOSPHOTRANSFERASE DOMAIN-CONTAINING PROTEIN"/>
    <property type="match status" value="1"/>
</dbReference>
<evidence type="ECO:0000313" key="2">
    <source>
        <dbReference type="EMBL" id="AIQ12031.1"/>
    </source>
</evidence>
<dbReference type="RefSeq" id="WP_042205902.1">
    <property type="nucleotide sequence ID" value="NZ_CP009288.1"/>
</dbReference>
<organism evidence="2 3">
    <name type="scientific">Paenibacillus durus</name>
    <name type="common">Paenibacillus azotofixans</name>
    <dbReference type="NCBI Taxonomy" id="44251"/>
    <lineage>
        <taxon>Bacteria</taxon>
        <taxon>Bacillati</taxon>
        <taxon>Bacillota</taxon>
        <taxon>Bacilli</taxon>
        <taxon>Bacillales</taxon>
        <taxon>Paenibacillaceae</taxon>
        <taxon>Paenibacillus</taxon>
    </lineage>
</organism>
<proteinExistence type="predicted"/>
<evidence type="ECO:0000313" key="3">
    <source>
        <dbReference type="Proteomes" id="UP000029409"/>
    </source>
</evidence>
<dbReference type="KEGG" id="pdu:PDUR_08875"/>
<dbReference type="InterPro" id="IPR002575">
    <property type="entry name" value="Aminoglycoside_PTrfase"/>
</dbReference>
<dbReference type="Pfam" id="PF01636">
    <property type="entry name" value="APH"/>
    <property type="match status" value="1"/>
</dbReference>
<keyword evidence="3" id="KW-1185">Reference proteome</keyword>
<dbReference type="OrthoDB" id="334783at2"/>
<protein>
    <recommendedName>
        <fullName evidence="1">Aminoglycoside phosphotransferase domain-containing protein</fullName>
    </recommendedName>
</protein>
<dbReference type="SUPFAM" id="SSF56112">
    <property type="entry name" value="Protein kinase-like (PK-like)"/>
    <property type="match status" value="1"/>
</dbReference>
<dbReference type="AlphaFoldDB" id="A0A089HJ94"/>
<dbReference type="InterPro" id="IPR051678">
    <property type="entry name" value="AGP_Transferase"/>
</dbReference>
<evidence type="ECO:0000259" key="1">
    <source>
        <dbReference type="Pfam" id="PF01636"/>
    </source>
</evidence>
<accession>A0A089HJ94</accession>
<dbReference type="eggNOG" id="COG3173">
    <property type="taxonomic scope" value="Bacteria"/>
</dbReference>
<dbReference type="Gene3D" id="3.30.200.20">
    <property type="entry name" value="Phosphorylase Kinase, domain 1"/>
    <property type="match status" value="1"/>
</dbReference>
<dbReference type="Proteomes" id="UP000029409">
    <property type="component" value="Chromosome"/>
</dbReference>
<dbReference type="STRING" id="44251.PDUR_08875"/>